<sequence>MSLVANQQQAEALPAVVQTAAESSLDSGVGSPAEEMVTETANNKEELPDSEDDEDITAHRKPRRHAIRDSDEEEDGAAEDSVHMAEALALSASSEEEMETDKVNEKEKKTKRISRAPIDSEDSESERGQSEEVGEQQDKKKGKKKKETNEEGKSKKQKREKSQRHREKKEKRSKAVDKLKKKDRFSERSEDAAPPRPLNDSGCPLGDTDLFDTGLGDEDEEEESLDAIRAAVKNKMKKQKKTFPDEEDREEEEEDEEAPEKPQRAERKAARASREAMKLLHSDSQRLVRESTLGLPYHIPEPKTIDQFFRKRTRPEGPAMSLLKSTKYSAMMLETPSAPAAPPPPVTPSVEPQQPCSEEEPPLGLSSTQIQPLACPAATSSPQQESLSRVNEESLSLDDNQDSGPMLCLSESLQESLTADEVVRNVMDSGLQAPAALSDETQAAVIPDSRPLLLHPDPGAPPAKCGNTESTETGHLQQQHAKLKKDRLTRLKELGLVPPPVAKLCPDDGAFIQLEPPQPNPGLVALRERYLRHIQAPVKAKGERTMQLEIIRKDSTASGQEELHKESVTVTVKGEAEKSAPTKPGERLLSLKQRLQLAMAQHRKEERARKAELNRLDNEECGEEEEEVEDLTDESEAEEGVDDLLGGDDRMEEEEEGSVSHSNRSASPVTLARPSPSTPDLVNTDGTLMLFPGNSRTGDGIRRSGPSGQGSSHKMDEDDSLSLVKDNSHNSSFELAGSMITCYQPVSHQRSTGRGVPNSSIFRSPSPCLFRPSFLSSASKSSGTLSNPFLCLPVEDSQDLYAPSSPSADSGPLGAAALVPGGDSQGRFSLEDDAHSQLLDADGFLNVGPRRGAPPSHKRQLILDSLDENAMDANMGELLGLCSGVFSSEDNGSSQDRVLGSTQEDEMLGLCSGAFPQTQAGEEKTESHERKEEEEEDQDKESESDVDQLLGLCSGKFPSSGSAHSASPVKDSKKEAEEEEEEEEDCEFRLLSDVESEQEEEEDEDEENKDGEEDGGEEGYDDVEDEEMQGVFAPKHAKKKKKKKMRLVDYLESEAELSGSDLGSEDEDDDGGSEYEEDELLEELPSDEELQDQVNKIHMKQILDDDKRRLRLYQERYLADGDLHSDGPGRARRFRWKNIDDAFDVDRTGGEGEEEEEDEDNVMDPVEIQRRRERLEREQWLREQSEQKAKKGEDVDEDEEKMGEEDSHFMKLAKKLTAKTLQKKDSAVTSQPEKRTTPATMTSSTLNPFLRTSQPSQVKRGSLLSQPRSVLQKLANISEGNPMAPRNTRGFLFQTLSPEKDGKTSDAPQNQTMKKRSQVGAVNPAAKRICRENKPVAQNSGPQRSIFSFLDH</sequence>
<protein>
    <submittedName>
        <fullName evidence="5">Claspin</fullName>
    </submittedName>
</protein>
<dbReference type="GO" id="GO:0007095">
    <property type="term" value="P:mitotic G2 DNA damage checkpoint signaling"/>
    <property type="evidence" value="ECO:0007669"/>
    <property type="project" value="TreeGrafter"/>
</dbReference>
<feature type="region of interest" description="Disordered" evidence="4">
    <location>
        <begin position="556"/>
        <end position="726"/>
    </location>
</feature>
<dbReference type="InParanoid" id="A0A3P8VQG9"/>
<feature type="compositionally biased region" description="Acidic residues" evidence="4">
    <location>
        <begin position="619"/>
        <end position="657"/>
    </location>
</feature>
<accession>A0A3P8VQG9</accession>
<feature type="compositionally biased region" description="Acidic residues" evidence="4">
    <location>
        <begin position="1194"/>
        <end position="1203"/>
    </location>
</feature>
<feature type="region of interest" description="Disordered" evidence="4">
    <location>
        <begin position="801"/>
        <end position="827"/>
    </location>
</feature>
<dbReference type="GO" id="GO:0010997">
    <property type="term" value="F:anaphase-promoting complex binding"/>
    <property type="evidence" value="ECO:0007669"/>
    <property type="project" value="TreeGrafter"/>
</dbReference>
<dbReference type="GeneTree" id="ENSGT00390000012738"/>
<feature type="compositionally biased region" description="Low complexity" evidence="4">
    <location>
        <begin position="84"/>
        <end position="93"/>
    </location>
</feature>
<reference evidence="5" key="3">
    <citation type="submission" date="2025-09" db="UniProtKB">
        <authorList>
            <consortium name="Ensembl"/>
        </authorList>
    </citation>
    <scope>IDENTIFICATION</scope>
</reference>
<dbReference type="GO" id="GO:0005634">
    <property type="term" value="C:nucleus"/>
    <property type="evidence" value="ECO:0007669"/>
    <property type="project" value="UniProtKB-SubCell"/>
</dbReference>
<dbReference type="PANTHER" id="PTHR14396">
    <property type="entry name" value="CLASPIN"/>
    <property type="match status" value="1"/>
</dbReference>
<feature type="compositionally biased region" description="Basic and acidic residues" evidence="4">
    <location>
        <begin position="921"/>
        <end position="931"/>
    </location>
</feature>
<dbReference type="PANTHER" id="PTHR14396:SF10">
    <property type="entry name" value="CLASPIN"/>
    <property type="match status" value="1"/>
</dbReference>
<feature type="region of interest" description="Disordered" evidence="4">
    <location>
        <begin position="21"/>
        <end position="285"/>
    </location>
</feature>
<evidence type="ECO:0000313" key="5">
    <source>
        <dbReference type="Ensembl" id="ENSCSEP00000016607.1"/>
    </source>
</evidence>
<feature type="compositionally biased region" description="Basic residues" evidence="4">
    <location>
        <begin position="232"/>
        <end position="241"/>
    </location>
</feature>
<dbReference type="GO" id="GO:0033314">
    <property type="term" value="P:mitotic DNA replication checkpoint signaling"/>
    <property type="evidence" value="ECO:0007669"/>
    <property type="project" value="TreeGrafter"/>
</dbReference>
<feature type="compositionally biased region" description="Polar residues" evidence="4">
    <location>
        <begin position="1237"/>
        <end position="1263"/>
    </location>
</feature>
<name>A0A3P8VQG9_CYNSE</name>
<feature type="compositionally biased region" description="Acidic residues" evidence="4">
    <location>
        <begin position="994"/>
        <end position="1028"/>
    </location>
</feature>
<feature type="compositionally biased region" description="Basic residues" evidence="4">
    <location>
        <begin position="155"/>
        <end position="172"/>
    </location>
</feature>
<evidence type="ECO:0000256" key="3">
    <source>
        <dbReference type="ARBA" id="ARBA00023242"/>
    </source>
</evidence>
<dbReference type="OMA" id="TEMNGDH"/>
<feature type="region of interest" description="Disordered" evidence="4">
    <location>
        <begin position="912"/>
        <end position="1091"/>
    </location>
</feature>
<evidence type="ECO:0000256" key="4">
    <source>
        <dbReference type="SAM" id="MobiDB-lite"/>
    </source>
</evidence>
<feature type="compositionally biased region" description="Acidic residues" evidence="4">
    <location>
        <begin position="977"/>
        <end position="986"/>
    </location>
</feature>
<feature type="compositionally biased region" description="Basic and acidic residues" evidence="4">
    <location>
        <begin position="1222"/>
        <end position="1236"/>
    </location>
</feature>
<feature type="compositionally biased region" description="Basic and acidic residues" evidence="4">
    <location>
        <begin position="574"/>
        <end position="586"/>
    </location>
</feature>
<feature type="compositionally biased region" description="Basic residues" evidence="4">
    <location>
        <begin position="1035"/>
        <end position="1045"/>
    </location>
</feature>
<feature type="compositionally biased region" description="Low complexity" evidence="4">
    <location>
        <begin position="205"/>
        <end position="214"/>
    </location>
</feature>
<keyword evidence="6" id="KW-1185">Reference proteome</keyword>
<comment type="subcellular location">
    <subcellularLocation>
        <location evidence="1">Nucleus</location>
    </subcellularLocation>
</comment>
<organism evidence="5 6">
    <name type="scientific">Cynoglossus semilaevis</name>
    <name type="common">Tongue sole</name>
    <dbReference type="NCBI Taxonomy" id="244447"/>
    <lineage>
        <taxon>Eukaryota</taxon>
        <taxon>Metazoa</taxon>
        <taxon>Chordata</taxon>
        <taxon>Craniata</taxon>
        <taxon>Vertebrata</taxon>
        <taxon>Euteleostomi</taxon>
        <taxon>Actinopterygii</taxon>
        <taxon>Neopterygii</taxon>
        <taxon>Teleostei</taxon>
        <taxon>Neoteleostei</taxon>
        <taxon>Acanthomorphata</taxon>
        <taxon>Carangaria</taxon>
        <taxon>Pleuronectiformes</taxon>
        <taxon>Pleuronectoidei</taxon>
        <taxon>Cynoglossidae</taxon>
        <taxon>Cynoglossinae</taxon>
        <taxon>Cynoglossus</taxon>
    </lineage>
</organism>
<keyword evidence="3" id="KW-0539">Nucleus</keyword>
<feature type="compositionally biased region" description="Polar residues" evidence="4">
    <location>
        <begin position="1336"/>
        <end position="1346"/>
    </location>
</feature>
<feature type="compositionally biased region" description="Low complexity" evidence="4">
    <location>
        <begin position="811"/>
        <end position="822"/>
    </location>
</feature>
<feature type="region of interest" description="Disordered" evidence="4">
    <location>
        <begin position="1296"/>
        <end position="1352"/>
    </location>
</feature>
<feature type="compositionally biased region" description="Acidic residues" evidence="4">
    <location>
        <begin position="932"/>
        <end position="946"/>
    </location>
</feature>
<feature type="region of interest" description="Disordered" evidence="4">
    <location>
        <begin position="1144"/>
        <end position="1263"/>
    </location>
</feature>
<dbReference type="InterPro" id="IPR024146">
    <property type="entry name" value="Claspin"/>
</dbReference>
<feature type="compositionally biased region" description="Basic and acidic residues" evidence="4">
    <location>
        <begin position="259"/>
        <end position="285"/>
    </location>
</feature>
<dbReference type="Ensembl" id="ENSCSET00000016819.1">
    <property type="protein sequence ID" value="ENSCSEP00000016607.1"/>
    <property type="gene ID" value="ENSCSEG00000010681.1"/>
</dbReference>
<feature type="region of interest" description="Disordered" evidence="4">
    <location>
        <begin position="335"/>
        <end position="406"/>
    </location>
</feature>
<feature type="compositionally biased region" description="Polar residues" evidence="4">
    <location>
        <begin position="378"/>
        <end position="394"/>
    </location>
</feature>
<proteinExistence type="predicted"/>
<evidence type="ECO:0000256" key="2">
    <source>
        <dbReference type="ARBA" id="ARBA00022553"/>
    </source>
</evidence>
<keyword evidence="2" id="KW-0597">Phosphoprotein</keyword>
<evidence type="ECO:0000256" key="1">
    <source>
        <dbReference type="ARBA" id="ARBA00004123"/>
    </source>
</evidence>
<feature type="compositionally biased region" description="Acidic residues" evidence="4">
    <location>
        <begin position="215"/>
        <end position="225"/>
    </location>
</feature>
<dbReference type="STRING" id="244447.ENSCSEP00000016607"/>
<feature type="compositionally biased region" description="Basic and acidic residues" evidence="4">
    <location>
        <begin position="556"/>
        <end position="567"/>
    </location>
</feature>
<reference evidence="5 6" key="1">
    <citation type="journal article" date="2014" name="Nat. Genet.">
        <title>Whole-genome sequence of a flatfish provides insights into ZW sex chromosome evolution and adaptation to a benthic lifestyle.</title>
        <authorList>
            <person name="Chen S."/>
            <person name="Zhang G."/>
            <person name="Shao C."/>
            <person name="Huang Q."/>
            <person name="Liu G."/>
            <person name="Zhang P."/>
            <person name="Song W."/>
            <person name="An N."/>
            <person name="Chalopin D."/>
            <person name="Volff J.N."/>
            <person name="Hong Y."/>
            <person name="Li Q."/>
            <person name="Sha Z."/>
            <person name="Zhou H."/>
            <person name="Xie M."/>
            <person name="Yu Q."/>
            <person name="Liu Y."/>
            <person name="Xiang H."/>
            <person name="Wang N."/>
            <person name="Wu K."/>
            <person name="Yang C."/>
            <person name="Zhou Q."/>
            <person name="Liao X."/>
            <person name="Yang L."/>
            <person name="Hu Q."/>
            <person name="Zhang J."/>
            <person name="Meng L."/>
            <person name="Jin L."/>
            <person name="Tian Y."/>
            <person name="Lian J."/>
            <person name="Yang J."/>
            <person name="Miao G."/>
            <person name="Liu S."/>
            <person name="Liang Z."/>
            <person name="Yan F."/>
            <person name="Li Y."/>
            <person name="Sun B."/>
            <person name="Zhang H."/>
            <person name="Zhang J."/>
            <person name="Zhu Y."/>
            <person name="Du M."/>
            <person name="Zhao Y."/>
            <person name="Schartl M."/>
            <person name="Tang Q."/>
            <person name="Wang J."/>
        </authorList>
    </citation>
    <scope>NUCLEOTIDE SEQUENCE</scope>
</reference>
<feature type="compositionally biased region" description="Basic and acidic residues" evidence="4">
    <location>
        <begin position="1167"/>
        <end position="1193"/>
    </location>
</feature>
<feature type="compositionally biased region" description="Acidic residues" evidence="4">
    <location>
        <begin position="1063"/>
        <end position="1091"/>
    </location>
</feature>
<feature type="compositionally biased region" description="Acidic residues" evidence="4">
    <location>
        <begin position="245"/>
        <end position="258"/>
    </location>
</feature>
<feature type="compositionally biased region" description="Acidic residues" evidence="4">
    <location>
        <begin position="1151"/>
        <end position="1162"/>
    </location>
</feature>
<feature type="compositionally biased region" description="Polar residues" evidence="4">
    <location>
        <begin position="659"/>
        <end position="668"/>
    </location>
</feature>
<feature type="compositionally biased region" description="Basic and acidic residues" evidence="4">
    <location>
        <begin position="173"/>
        <end position="193"/>
    </location>
</feature>
<dbReference type="Proteomes" id="UP000265120">
    <property type="component" value="Chromosome 18"/>
</dbReference>
<feature type="compositionally biased region" description="Basic and acidic residues" evidence="4">
    <location>
        <begin position="602"/>
        <end position="618"/>
    </location>
</feature>
<evidence type="ECO:0000313" key="6">
    <source>
        <dbReference type="Proteomes" id="UP000265120"/>
    </source>
</evidence>
<reference evidence="5" key="2">
    <citation type="submission" date="2025-08" db="UniProtKB">
        <authorList>
            <consortium name="Ensembl"/>
        </authorList>
    </citation>
    <scope>IDENTIFICATION</scope>
</reference>